<keyword evidence="2" id="KW-0732">Signal</keyword>
<sequence length="155" mass="16145">MKHTLLACLCALAIQPVLFACWSALPALLAGESVPGVDILKLSAFVLLVATAHLLILGLPGFWALNKVGKATTLNVALLGFIVGSIGIAAFAWPATTGGSSFSATWHGKYTELIVGGKPTIAGWLNYLEGVAQFGAHGLLGGMVFLHVWRRAHAA</sequence>
<gene>
    <name evidence="3" type="ORF">KAK03_24655</name>
</gene>
<name>A0A940YHU6_9BURK</name>
<evidence type="ECO:0000313" key="3">
    <source>
        <dbReference type="EMBL" id="MBQ0933671.1"/>
    </source>
</evidence>
<keyword evidence="1" id="KW-0472">Membrane</keyword>
<feature type="signal peptide" evidence="2">
    <location>
        <begin position="1"/>
        <end position="20"/>
    </location>
</feature>
<keyword evidence="4" id="KW-1185">Reference proteome</keyword>
<feature type="transmembrane region" description="Helical" evidence="1">
    <location>
        <begin position="72"/>
        <end position="93"/>
    </location>
</feature>
<reference evidence="3 4" key="1">
    <citation type="submission" date="2021-04" db="EMBL/GenBank/DDBJ databases">
        <title>The genome sequence of Ideonella sp. 3Y2.</title>
        <authorList>
            <person name="Liu Y."/>
        </authorList>
    </citation>
    <scope>NUCLEOTIDE SEQUENCE [LARGE SCALE GENOMIC DNA]</scope>
    <source>
        <strain evidence="3 4">3Y2</strain>
    </source>
</reference>
<dbReference type="EMBL" id="JAGQDD010000044">
    <property type="protein sequence ID" value="MBQ0933671.1"/>
    <property type="molecule type" value="Genomic_DNA"/>
</dbReference>
<proteinExistence type="predicted"/>
<feature type="transmembrane region" description="Helical" evidence="1">
    <location>
        <begin position="43"/>
        <end position="65"/>
    </location>
</feature>
<keyword evidence="1" id="KW-0812">Transmembrane</keyword>
<evidence type="ECO:0000256" key="1">
    <source>
        <dbReference type="SAM" id="Phobius"/>
    </source>
</evidence>
<evidence type="ECO:0000256" key="2">
    <source>
        <dbReference type="SAM" id="SignalP"/>
    </source>
</evidence>
<evidence type="ECO:0000313" key="4">
    <source>
        <dbReference type="Proteomes" id="UP000676246"/>
    </source>
</evidence>
<feature type="transmembrane region" description="Helical" evidence="1">
    <location>
        <begin position="131"/>
        <end position="149"/>
    </location>
</feature>
<dbReference type="AlphaFoldDB" id="A0A940YHU6"/>
<dbReference type="PROSITE" id="PS51257">
    <property type="entry name" value="PROKAR_LIPOPROTEIN"/>
    <property type="match status" value="1"/>
</dbReference>
<evidence type="ECO:0008006" key="5">
    <source>
        <dbReference type="Google" id="ProtNLM"/>
    </source>
</evidence>
<feature type="chain" id="PRO_5036852435" description="DUF4149 domain-containing protein" evidence="2">
    <location>
        <begin position="21"/>
        <end position="155"/>
    </location>
</feature>
<organism evidence="3 4">
    <name type="scientific">Ideonella alba</name>
    <dbReference type="NCBI Taxonomy" id="2824118"/>
    <lineage>
        <taxon>Bacteria</taxon>
        <taxon>Pseudomonadati</taxon>
        <taxon>Pseudomonadota</taxon>
        <taxon>Betaproteobacteria</taxon>
        <taxon>Burkholderiales</taxon>
        <taxon>Sphaerotilaceae</taxon>
        <taxon>Ideonella</taxon>
    </lineage>
</organism>
<comment type="caution">
    <text evidence="3">The sequence shown here is derived from an EMBL/GenBank/DDBJ whole genome shotgun (WGS) entry which is preliminary data.</text>
</comment>
<dbReference type="RefSeq" id="WP_210857336.1">
    <property type="nucleotide sequence ID" value="NZ_JAGQDD010000044.1"/>
</dbReference>
<keyword evidence="1" id="KW-1133">Transmembrane helix</keyword>
<dbReference type="Proteomes" id="UP000676246">
    <property type="component" value="Unassembled WGS sequence"/>
</dbReference>
<protein>
    <recommendedName>
        <fullName evidence="5">DUF4149 domain-containing protein</fullName>
    </recommendedName>
</protein>
<accession>A0A940YHU6</accession>